<dbReference type="GO" id="GO:0009103">
    <property type="term" value="P:lipopolysaccharide biosynthetic process"/>
    <property type="evidence" value="ECO:0007669"/>
    <property type="project" value="TreeGrafter"/>
</dbReference>
<accession>U5QH49</accession>
<name>U5QH49_GLOK1</name>
<dbReference type="InterPro" id="IPR028098">
    <property type="entry name" value="Glyco_trans_4-like_N"/>
</dbReference>
<dbReference type="CDD" id="cd03809">
    <property type="entry name" value="GT4_MtfB-like"/>
    <property type="match status" value="1"/>
</dbReference>
<dbReference type="PANTHER" id="PTHR46401:SF2">
    <property type="entry name" value="GLYCOSYLTRANSFERASE WBBK-RELATED"/>
    <property type="match status" value="1"/>
</dbReference>
<feature type="domain" description="Glycosyltransferase subfamily 4-like N-terminal" evidence="3">
    <location>
        <begin position="20"/>
        <end position="169"/>
    </location>
</feature>
<dbReference type="Gene3D" id="3.40.50.2000">
    <property type="entry name" value="Glycogen Phosphorylase B"/>
    <property type="match status" value="2"/>
</dbReference>
<evidence type="ECO:0000313" key="4">
    <source>
        <dbReference type="EMBL" id="AGY58266.1"/>
    </source>
</evidence>
<sequence length="367" mass="40997">MPLPRTVVLNGSYLSLRPTGIGQYILNLLRCWQQEGRPLRALLPEQYLSAGPKAHSEIVRTPGHLARLGWNQFVLPTKLRKGEVLFNPVPEGSVLSPCPQVSTAHDVIPLIFPEFFPRKQAYFRYLVPACLRSSTHILCDSAQTRADLVRFYDLDPAKMSVVPLACDRSRFYPRPVLPERLARYELAPGNYFFYVGAHEPHKNLARLIEAFAQVAGEWPGVLAIAGAFDPRYTPALVRLTEKLQIAHRVRWLDYLDPDDLPCVYSAAHAFVFPSLYEGFGLPVLEAMACGTAVLASARGSLAEVTGEAAVLVEAECPDAIADGMRQLLEPAVRADYRARGLAQAQRFSWERTARTSWELIDKAREET</sequence>
<reference evidence="4 5" key="1">
    <citation type="journal article" date="2013" name="PLoS ONE">
        <title>Cultivation and Complete Genome Sequencing of Gloeobacter kilaueensis sp. nov., from a Lava Cave in Kilauea Caldera, Hawai'i.</title>
        <authorList>
            <person name="Saw J.H."/>
            <person name="Schatz M."/>
            <person name="Brown M.V."/>
            <person name="Kunkel D.D."/>
            <person name="Foster J.S."/>
            <person name="Shick H."/>
            <person name="Christensen S."/>
            <person name="Hou S."/>
            <person name="Wan X."/>
            <person name="Donachie S.P."/>
        </authorList>
    </citation>
    <scope>NUCLEOTIDE SEQUENCE [LARGE SCALE GENOMIC DNA]</scope>
    <source>
        <strain evidence="5">JS</strain>
    </source>
</reference>
<dbReference type="HOGENOM" id="CLU_009583_27_6_3"/>
<dbReference type="Pfam" id="PF00534">
    <property type="entry name" value="Glycos_transf_1"/>
    <property type="match status" value="1"/>
</dbReference>
<dbReference type="AlphaFoldDB" id="U5QH49"/>
<dbReference type="FunFam" id="3.40.50.2000:FF:000119">
    <property type="entry name" value="Glycosyl transferase group 1"/>
    <property type="match status" value="1"/>
</dbReference>
<dbReference type="InterPro" id="IPR001296">
    <property type="entry name" value="Glyco_trans_1"/>
</dbReference>
<dbReference type="Proteomes" id="UP000017396">
    <property type="component" value="Chromosome"/>
</dbReference>
<dbReference type="RefSeq" id="WP_023173394.1">
    <property type="nucleotide sequence ID" value="NC_022600.1"/>
</dbReference>
<keyword evidence="1 4" id="KW-0808">Transferase</keyword>
<protein>
    <submittedName>
        <fullName evidence="4">Glycosyl transferase group 1</fullName>
    </submittedName>
</protein>
<keyword evidence="5" id="KW-1185">Reference proteome</keyword>
<feature type="domain" description="Glycosyl transferase family 1" evidence="2">
    <location>
        <begin position="190"/>
        <end position="330"/>
    </location>
</feature>
<dbReference type="eggNOG" id="COG0438">
    <property type="taxonomic scope" value="Bacteria"/>
</dbReference>
<proteinExistence type="predicted"/>
<dbReference type="EMBL" id="CP003587">
    <property type="protein sequence ID" value="AGY58266.1"/>
    <property type="molecule type" value="Genomic_DNA"/>
</dbReference>
<organism evidence="4 5">
    <name type="scientific">Gloeobacter kilaueensis (strain ATCC BAA-2537 / CCAP 1431/1 / ULC 316 / JS1)</name>
    <dbReference type="NCBI Taxonomy" id="1183438"/>
    <lineage>
        <taxon>Bacteria</taxon>
        <taxon>Bacillati</taxon>
        <taxon>Cyanobacteriota</taxon>
        <taxon>Cyanophyceae</taxon>
        <taxon>Gloeobacterales</taxon>
        <taxon>Gloeobacteraceae</taxon>
        <taxon>Gloeobacter</taxon>
    </lineage>
</organism>
<dbReference type="GO" id="GO:0016757">
    <property type="term" value="F:glycosyltransferase activity"/>
    <property type="evidence" value="ECO:0007669"/>
    <property type="project" value="InterPro"/>
</dbReference>
<evidence type="ECO:0000313" key="5">
    <source>
        <dbReference type="Proteomes" id="UP000017396"/>
    </source>
</evidence>
<evidence type="ECO:0000259" key="3">
    <source>
        <dbReference type="Pfam" id="PF13439"/>
    </source>
</evidence>
<dbReference type="STRING" id="1183438.GKIL_2020"/>
<evidence type="ECO:0000259" key="2">
    <source>
        <dbReference type="Pfam" id="PF00534"/>
    </source>
</evidence>
<dbReference type="PANTHER" id="PTHR46401">
    <property type="entry name" value="GLYCOSYLTRANSFERASE WBBK-RELATED"/>
    <property type="match status" value="1"/>
</dbReference>
<evidence type="ECO:0000256" key="1">
    <source>
        <dbReference type="ARBA" id="ARBA00022679"/>
    </source>
</evidence>
<dbReference type="SUPFAM" id="SSF53756">
    <property type="entry name" value="UDP-Glycosyltransferase/glycogen phosphorylase"/>
    <property type="match status" value="1"/>
</dbReference>
<gene>
    <name evidence="4" type="ORF">GKIL_2020</name>
</gene>
<dbReference type="Pfam" id="PF13439">
    <property type="entry name" value="Glyco_transf_4"/>
    <property type="match status" value="1"/>
</dbReference>
<dbReference type="KEGG" id="glj:GKIL_2020"/>